<accession>A0ABY2YGE1</accession>
<gene>
    <name evidence="1" type="ORF">FJR71_04255</name>
</gene>
<dbReference type="EMBL" id="VFSG01000001">
    <property type="protein sequence ID" value="TPE38198.1"/>
    <property type="molecule type" value="Genomic_DNA"/>
</dbReference>
<sequence length="166" mass="19298">MTEVNRPDVIAGRKLTDTFDIDAMNYHDIQIITHDFIKNVLLSSPCIHNQIPDTLIKLAENTCRKILLNLSNALSNDELKKERIRVWKIYDSQTSSHERNFTQLILGGLSDEEQFTNALENYATVSDILLPTFFNVYKLCGEELCKKYLEFLLNHPILKKYRVEHV</sequence>
<evidence type="ECO:0000313" key="2">
    <source>
        <dbReference type="Proteomes" id="UP000319739"/>
    </source>
</evidence>
<keyword evidence="2" id="KW-1185">Reference proteome</keyword>
<dbReference type="Proteomes" id="UP000319739">
    <property type="component" value="Unassembled WGS sequence"/>
</dbReference>
<reference evidence="1 2" key="1">
    <citation type="submission" date="2019-06" db="EMBL/GenBank/DDBJ databases">
        <authorList>
            <person name="Zou Y."/>
        </authorList>
    </citation>
    <scope>NUCLEOTIDE SEQUENCE [LARGE SCALE GENOMIC DNA]</scope>
    <source>
        <strain evidence="1 2">E24</strain>
    </source>
</reference>
<protein>
    <submittedName>
        <fullName evidence="1">Uncharacterized protein</fullName>
    </submittedName>
</protein>
<name>A0ABY2YGE1_9STRE</name>
<evidence type="ECO:0000313" key="1">
    <source>
        <dbReference type="EMBL" id="TPE38198.1"/>
    </source>
</evidence>
<proteinExistence type="predicted"/>
<comment type="caution">
    <text evidence="1">The sequence shown here is derived from an EMBL/GenBank/DDBJ whole genome shotgun (WGS) entry which is preliminary data.</text>
</comment>
<dbReference type="RefSeq" id="WP_140814190.1">
    <property type="nucleotide sequence ID" value="NZ_VFSG01000001.1"/>
</dbReference>
<organism evidence="1 2">
    <name type="scientific">Streptococcus xiaochunlingii</name>
    <dbReference type="NCBI Taxonomy" id="2589788"/>
    <lineage>
        <taxon>Bacteria</taxon>
        <taxon>Bacillati</taxon>
        <taxon>Bacillota</taxon>
        <taxon>Bacilli</taxon>
        <taxon>Lactobacillales</taxon>
        <taxon>Streptococcaceae</taxon>
        <taxon>Streptococcus</taxon>
    </lineage>
</organism>